<keyword evidence="3" id="KW-1185">Reference proteome</keyword>
<dbReference type="RefSeq" id="WP_284329041.1">
    <property type="nucleotide sequence ID" value="NZ_BSUN01000001.1"/>
</dbReference>
<dbReference type="Proteomes" id="UP001157125">
    <property type="component" value="Unassembled WGS sequence"/>
</dbReference>
<organism evidence="2 3">
    <name type="scientific">Demequina litorisediminis</name>
    <dbReference type="NCBI Taxonomy" id="1849022"/>
    <lineage>
        <taxon>Bacteria</taxon>
        <taxon>Bacillati</taxon>
        <taxon>Actinomycetota</taxon>
        <taxon>Actinomycetes</taxon>
        <taxon>Micrococcales</taxon>
        <taxon>Demequinaceae</taxon>
        <taxon>Demequina</taxon>
    </lineage>
</organism>
<sequence>MKIRSISTRIAAVAMGAALAVGVAIPASADTSAKVDKGEYTKVVVGKWTLAQVQKEFDSAGTNVSTSSTSRSVKWKTTTRLERFGVRLLCQEVGQVDRVVEVGLVGRRREADLGQVHAVRVRQGRLGSTLASVQKTAGTAGVVTSEYKSAYTESRTVEWPVPGYKYGWVQVDFTKKSGQWKTNIKAASWANGPKQTSNKMTKTEFDKIKVDKTTLDQARTIAGTSGTLTYEFVGSTVKSRTYYWPVSSRYGFAYVSFDGDTGKWIADYKNYYAG</sequence>
<protein>
    <recommendedName>
        <fullName evidence="4">Peptidase propeptide and YPEB domain protein</fullName>
    </recommendedName>
</protein>
<reference evidence="3" key="1">
    <citation type="journal article" date="2019" name="Int. J. Syst. Evol. Microbiol.">
        <title>The Global Catalogue of Microorganisms (GCM) 10K type strain sequencing project: providing services to taxonomists for standard genome sequencing and annotation.</title>
        <authorList>
            <consortium name="The Broad Institute Genomics Platform"/>
            <consortium name="The Broad Institute Genome Sequencing Center for Infectious Disease"/>
            <person name="Wu L."/>
            <person name="Ma J."/>
        </authorList>
    </citation>
    <scope>NUCLEOTIDE SEQUENCE [LARGE SCALE GENOMIC DNA]</scope>
    <source>
        <strain evidence="3">NBRC 112299</strain>
    </source>
</reference>
<feature type="chain" id="PRO_5045159544" description="Peptidase propeptide and YPEB domain protein" evidence="1">
    <location>
        <begin position="30"/>
        <end position="274"/>
    </location>
</feature>
<dbReference type="EMBL" id="BSUN01000001">
    <property type="protein sequence ID" value="GMA37291.1"/>
    <property type="molecule type" value="Genomic_DNA"/>
</dbReference>
<comment type="caution">
    <text evidence="2">The sequence shown here is derived from an EMBL/GenBank/DDBJ whole genome shotgun (WGS) entry which is preliminary data.</text>
</comment>
<evidence type="ECO:0000256" key="1">
    <source>
        <dbReference type="SAM" id="SignalP"/>
    </source>
</evidence>
<gene>
    <name evidence="2" type="ORF">GCM10025876_34950</name>
</gene>
<evidence type="ECO:0008006" key="4">
    <source>
        <dbReference type="Google" id="ProtNLM"/>
    </source>
</evidence>
<name>A0ABQ6IJK5_9MICO</name>
<evidence type="ECO:0000313" key="2">
    <source>
        <dbReference type="EMBL" id="GMA37291.1"/>
    </source>
</evidence>
<feature type="signal peptide" evidence="1">
    <location>
        <begin position="1"/>
        <end position="29"/>
    </location>
</feature>
<evidence type="ECO:0000313" key="3">
    <source>
        <dbReference type="Proteomes" id="UP001157125"/>
    </source>
</evidence>
<proteinExistence type="predicted"/>
<keyword evidence="1" id="KW-0732">Signal</keyword>
<accession>A0ABQ6IJK5</accession>